<accession>A0A8I1ME16</accession>
<dbReference type="InterPro" id="IPR000064">
    <property type="entry name" value="NLP_P60_dom"/>
</dbReference>
<dbReference type="RefSeq" id="WP_182840878.1">
    <property type="nucleotide sequence ID" value="NZ_CM125968.1"/>
</dbReference>
<dbReference type="Pfam" id="PF00877">
    <property type="entry name" value="NLPC_P60"/>
    <property type="match status" value="2"/>
</dbReference>
<dbReference type="GeneID" id="93682374"/>
<feature type="domain" description="NlpC/P60" evidence="5">
    <location>
        <begin position="158"/>
        <end position="282"/>
    </location>
</feature>
<reference evidence="6" key="1">
    <citation type="submission" date="2020-12" db="EMBL/GenBank/DDBJ databases">
        <title>PHA producing bacteria isolated from mangrove.</title>
        <authorList>
            <person name="Zheng W."/>
            <person name="Yu S."/>
            <person name="Huang Y."/>
        </authorList>
    </citation>
    <scope>NUCLEOTIDE SEQUENCE</scope>
    <source>
        <strain evidence="6">GN22-4</strain>
    </source>
</reference>
<evidence type="ECO:0000256" key="3">
    <source>
        <dbReference type="ARBA" id="ARBA00022801"/>
    </source>
</evidence>
<dbReference type="InterPro" id="IPR051202">
    <property type="entry name" value="Peptidase_C40"/>
</dbReference>
<name>A0A8I1ME16_9BACI</name>
<comment type="caution">
    <text evidence="6">The sequence shown here is derived from an EMBL/GenBank/DDBJ whole genome shotgun (WGS) entry which is preliminary data.</text>
</comment>
<sequence>MKKHQLIAASIVGISLLWTTPTEFKAAEMDTTKVVKTAAELSGIDYVSGGETKSEGFDSSGFIYYVVETALNVDMPRTLEGQGELGTEVNKSDLTTGDLLFFSTSSSTITSAAIYIGDGEMIFPSTSKGEVVKENFKDSSFWNEHFIKAKRLSASTFSFPDYKIVSESREQLGVSYQFGEERPEVGFDCSGFIQYVFKEAYNVALPRSTDQQWNFGTYVKKEDLQVGDVVFFEDTYRSGISHAGVYIGKNRMIHAKHKEGVTIDYLTDDYWQDKYAGAKRMR</sequence>
<dbReference type="AlphaFoldDB" id="A0A8I1ME16"/>
<protein>
    <submittedName>
        <fullName evidence="6">C40 family peptidase</fullName>
    </submittedName>
</protein>
<evidence type="ECO:0000259" key="5">
    <source>
        <dbReference type="PROSITE" id="PS51935"/>
    </source>
</evidence>
<dbReference type="Gene3D" id="3.90.1720.10">
    <property type="entry name" value="endopeptidase domain like (from Nostoc punctiforme)"/>
    <property type="match status" value="2"/>
</dbReference>
<dbReference type="EMBL" id="JAEMWV010000003">
    <property type="protein sequence ID" value="MBN8251292.1"/>
    <property type="molecule type" value="Genomic_DNA"/>
</dbReference>
<proteinExistence type="inferred from homology"/>
<dbReference type="GO" id="GO:0006508">
    <property type="term" value="P:proteolysis"/>
    <property type="evidence" value="ECO:0007669"/>
    <property type="project" value="UniProtKB-KW"/>
</dbReference>
<dbReference type="PROSITE" id="PS51935">
    <property type="entry name" value="NLPC_P60"/>
    <property type="match status" value="2"/>
</dbReference>
<keyword evidence="3" id="KW-0378">Hydrolase</keyword>
<comment type="similarity">
    <text evidence="1">Belongs to the peptidase C40 family.</text>
</comment>
<dbReference type="InterPro" id="IPR038765">
    <property type="entry name" value="Papain-like_cys_pep_sf"/>
</dbReference>
<keyword evidence="4" id="KW-0788">Thiol protease</keyword>
<dbReference type="GO" id="GO:0008234">
    <property type="term" value="F:cysteine-type peptidase activity"/>
    <property type="evidence" value="ECO:0007669"/>
    <property type="project" value="UniProtKB-KW"/>
</dbReference>
<dbReference type="PANTHER" id="PTHR47053:SF1">
    <property type="entry name" value="MUREIN DD-ENDOPEPTIDASE MEPH-RELATED"/>
    <property type="match status" value="1"/>
</dbReference>
<feature type="domain" description="NlpC/P60" evidence="5">
    <location>
        <begin position="28"/>
        <end position="153"/>
    </location>
</feature>
<evidence type="ECO:0000256" key="2">
    <source>
        <dbReference type="ARBA" id="ARBA00022670"/>
    </source>
</evidence>
<gene>
    <name evidence="6" type="ORF">JF537_06855</name>
</gene>
<evidence type="ECO:0000256" key="4">
    <source>
        <dbReference type="ARBA" id="ARBA00022807"/>
    </source>
</evidence>
<evidence type="ECO:0000256" key="1">
    <source>
        <dbReference type="ARBA" id="ARBA00007074"/>
    </source>
</evidence>
<dbReference type="PANTHER" id="PTHR47053">
    <property type="entry name" value="MUREIN DD-ENDOPEPTIDASE MEPH-RELATED"/>
    <property type="match status" value="1"/>
</dbReference>
<organism evidence="6 7">
    <name type="scientific">Priestia flexa</name>
    <dbReference type="NCBI Taxonomy" id="86664"/>
    <lineage>
        <taxon>Bacteria</taxon>
        <taxon>Bacillati</taxon>
        <taxon>Bacillota</taxon>
        <taxon>Bacilli</taxon>
        <taxon>Bacillales</taxon>
        <taxon>Bacillaceae</taxon>
        <taxon>Priestia</taxon>
    </lineage>
</organism>
<evidence type="ECO:0000313" key="6">
    <source>
        <dbReference type="EMBL" id="MBN8251292.1"/>
    </source>
</evidence>
<keyword evidence="2" id="KW-0645">Protease</keyword>
<dbReference type="SUPFAM" id="SSF54001">
    <property type="entry name" value="Cysteine proteinases"/>
    <property type="match status" value="2"/>
</dbReference>
<dbReference type="Proteomes" id="UP000664578">
    <property type="component" value="Unassembled WGS sequence"/>
</dbReference>
<evidence type="ECO:0000313" key="7">
    <source>
        <dbReference type="Proteomes" id="UP000664578"/>
    </source>
</evidence>